<reference evidence="2 3" key="1">
    <citation type="journal article" date="2019" name="Sci. Rep.">
        <title>Nanopore sequencing improves the draft genome of the human pathogenic amoeba Naegleria fowleri.</title>
        <authorList>
            <person name="Liechti N."/>
            <person name="Schurch N."/>
            <person name="Bruggmann R."/>
            <person name="Wittwer M."/>
        </authorList>
    </citation>
    <scope>NUCLEOTIDE SEQUENCE [LARGE SCALE GENOMIC DNA]</scope>
    <source>
        <strain evidence="2 3">ATCC 30894</strain>
    </source>
</reference>
<evidence type="ECO:0000313" key="2">
    <source>
        <dbReference type="EMBL" id="KAF0973833.1"/>
    </source>
</evidence>
<keyword evidence="1" id="KW-1133">Transmembrane helix</keyword>
<comment type="caution">
    <text evidence="2">The sequence shown here is derived from an EMBL/GenBank/DDBJ whole genome shotgun (WGS) entry which is preliminary data.</text>
</comment>
<keyword evidence="1" id="KW-0812">Transmembrane</keyword>
<proteinExistence type="predicted"/>
<dbReference type="AlphaFoldDB" id="A0A6A5B530"/>
<evidence type="ECO:0000256" key="1">
    <source>
        <dbReference type="SAM" id="Phobius"/>
    </source>
</evidence>
<dbReference type="EMBL" id="VFQX01000058">
    <property type="protein sequence ID" value="KAF0973833.1"/>
    <property type="molecule type" value="Genomic_DNA"/>
</dbReference>
<keyword evidence="3" id="KW-1185">Reference proteome</keyword>
<keyword evidence="1" id="KW-0472">Membrane</keyword>
<dbReference type="OMA" id="CTHRENC"/>
<dbReference type="Proteomes" id="UP000444721">
    <property type="component" value="Unassembled WGS sequence"/>
</dbReference>
<dbReference type="VEuPathDB" id="AmoebaDB:FDP41_007220"/>
<evidence type="ECO:0000313" key="3">
    <source>
        <dbReference type="Proteomes" id="UP000444721"/>
    </source>
</evidence>
<accession>A0A6A5B530</accession>
<dbReference type="OrthoDB" id="10258784at2759"/>
<organism evidence="2 3">
    <name type="scientific">Naegleria fowleri</name>
    <name type="common">Brain eating amoeba</name>
    <dbReference type="NCBI Taxonomy" id="5763"/>
    <lineage>
        <taxon>Eukaryota</taxon>
        <taxon>Discoba</taxon>
        <taxon>Heterolobosea</taxon>
        <taxon>Tetramitia</taxon>
        <taxon>Eutetramitia</taxon>
        <taxon>Vahlkampfiidae</taxon>
        <taxon>Naegleria</taxon>
    </lineage>
</organism>
<feature type="transmembrane region" description="Helical" evidence="1">
    <location>
        <begin position="374"/>
        <end position="394"/>
    </location>
</feature>
<sequence>MRCTHRRTRMLGEYCSVRDNCVGSYGTITDGMNCVAHRCVSMTVVANIKQEGKPCRGKALDIDQNIMYDCAGPDYECVTEVCLKIVQNREGGACNQVDDNNVKQICAVGFGCYDGVCKAQTILNNGQNCTAVPETTICANGLVCKKESPTSTYKSCQIPSLYGEYCESSSECYKLPVLQMRCSKNKCIRRYSQFDGADCESHQDCYSGYCQPSIRKCSSPTTLTCTTTTPCPSGTDFKCGCGGFSSASPFNGTCVAPCNGYQQDFLSCAYNNGLDELGSSYAVSHHFHPIDTNSTIFTKLCHREYRNLLKCYMKAWKDANVYDGENSLPGFDLSGPLEQPTSVVLPVVGRNISSPSPQTSAQISHATSMTKGGVLFLVNLLVAVNVLVISLWFLL</sequence>
<name>A0A6A5B530_NAEFO</name>
<dbReference type="VEuPathDB" id="AmoebaDB:NfTy_009640"/>
<gene>
    <name evidence="2" type="ORF">FDP41_007220</name>
</gene>
<dbReference type="RefSeq" id="XP_044558546.1">
    <property type="nucleotide sequence ID" value="XM_044710942.1"/>
</dbReference>
<dbReference type="VEuPathDB" id="AmoebaDB:NF0054180"/>
<protein>
    <submittedName>
        <fullName evidence="2">Uncharacterized protein</fullName>
    </submittedName>
</protein>
<dbReference type="GeneID" id="68114438"/>